<dbReference type="Proteomes" id="UP000509418">
    <property type="component" value="Chromosome"/>
</dbReference>
<keyword evidence="2" id="KW-0223">Dioxygenase</keyword>
<dbReference type="EMBL" id="CP056041">
    <property type="protein sequence ID" value="QKZ16046.1"/>
    <property type="molecule type" value="Genomic_DNA"/>
</dbReference>
<dbReference type="InterPro" id="IPR004183">
    <property type="entry name" value="Xdiol_dOase_suB"/>
</dbReference>
<dbReference type="AlphaFoldDB" id="A0A7I0NSK3"/>
<name>A0A7I0NSK3_STRCX</name>
<dbReference type="RefSeq" id="WP_176573759.1">
    <property type="nucleotide sequence ID" value="NZ_CP056041.1"/>
</dbReference>
<evidence type="ECO:0000313" key="3">
    <source>
        <dbReference type="Proteomes" id="UP000509418"/>
    </source>
</evidence>
<evidence type="ECO:0000259" key="1">
    <source>
        <dbReference type="Pfam" id="PF02900"/>
    </source>
</evidence>
<dbReference type="Gene3D" id="3.40.830.10">
    <property type="entry name" value="LigB-like"/>
    <property type="match status" value="1"/>
</dbReference>
<organism evidence="2 3">
    <name type="scientific">Streptomyces chartreusis</name>
    <dbReference type="NCBI Taxonomy" id="1969"/>
    <lineage>
        <taxon>Bacteria</taxon>
        <taxon>Bacillati</taxon>
        <taxon>Actinomycetota</taxon>
        <taxon>Actinomycetes</taxon>
        <taxon>Kitasatosporales</taxon>
        <taxon>Streptomycetaceae</taxon>
        <taxon>Streptomyces</taxon>
    </lineage>
</organism>
<feature type="domain" description="Extradiol ring-cleavage dioxygenase class III enzyme subunit B" evidence="1">
    <location>
        <begin position="147"/>
        <end position="314"/>
    </location>
</feature>
<protein>
    <submittedName>
        <fullName evidence="2">Extradiol ring-cleavage dioxygenase</fullName>
    </submittedName>
</protein>
<dbReference type="GO" id="GO:0008198">
    <property type="term" value="F:ferrous iron binding"/>
    <property type="evidence" value="ECO:0007669"/>
    <property type="project" value="InterPro"/>
</dbReference>
<evidence type="ECO:0000313" key="2">
    <source>
        <dbReference type="EMBL" id="QKZ16046.1"/>
    </source>
</evidence>
<dbReference type="GO" id="GO:0016702">
    <property type="term" value="F:oxidoreductase activity, acting on single donors with incorporation of molecular oxygen, incorporation of two atoms of oxygen"/>
    <property type="evidence" value="ECO:0007669"/>
    <property type="project" value="UniProtKB-ARBA"/>
</dbReference>
<keyword evidence="3" id="KW-1185">Reference proteome</keyword>
<accession>A0A7I0NSK3</accession>
<proteinExistence type="predicted"/>
<dbReference type="Pfam" id="PF02900">
    <property type="entry name" value="LigB"/>
    <property type="match status" value="1"/>
</dbReference>
<dbReference type="SUPFAM" id="SSF53213">
    <property type="entry name" value="LigB-like"/>
    <property type="match status" value="1"/>
</dbReference>
<reference evidence="2 3" key="1">
    <citation type="submission" date="2020-06" db="EMBL/GenBank/DDBJ databases">
        <title>Genome mining for natural products.</title>
        <authorList>
            <person name="Zhang B."/>
            <person name="Shi J."/>
            <person name="Ge H."/>
        </authorList>
    </citation>
    <scope>NUCLEOTIDE SEQUENCE [LARGE SCALE GENOMIC DNA]</scope>
    <source>
        <strain evidence="2 3">NA02069</strain>
    </source>
</reference>
<keyword evidence="2" id="KW-0560">Oxidoreductase</keyword>
<gene>
    <name evidence="2" type="ORF">HUT05_00755</name>
</gene>
<sequence length="327" mass="35342">MGSIVAVAGTSHSPMLGMEPEKMWSLRAEHDKTNTELQDTDGVIRPYDEIAERMGNRYLPELTPEVWNRKFNRAQADIKRLAEDLISLELDAIVIVGDDQDELFSPQNLPSIAVYHGEEMTTHQPVEMGLGPQIIEVQRCLGMDGATYPCDAKLGRHIIESLVDQGFDVSSSDSTAPDTGFGHAFAWVAGRLLKGHTIPSVPILLNTYFKPNQPTPARCYDLGAALSEAVESAPGHARVGVVASGGLSHFIVDAELDGTLLDAMSDHDTTTLRGLPAHRMDSGTSEIRNWIAAAGASAHLATKWVDYLPAYRTPAGTGIGLAFGLWA</sequence>